<reference evidence="2" key="1">
    <citation type="submission" date="2018-05" db="EMBL/GenBank/DDBJ databases">
        <authorList>
            <person name="Lanie J.A."/>
            <person name="Ng W.-L."/>
            <person name="Kazmierczak K.M."/>
            <person name="Andrzejewski T.M."/>
            <person name="Davidsen T.M."/>
            <person name="Wayne K.J."/>
            <person name="Tettelin H."/>
            <person name="Glass J.I."/>
            <person name="Rusch D."/>
            <person name="Podicherti R."/>
            <person name="Tsui H.-C.T."/>
            <person name="Winkler M.E."/>
        </authorList>
    </citation>
    <scope>NUCLEOTIDE SEQUENCE</scope>
</reference>
<feature type="region of interest" description="Disordered" evidence="1">
    <location>
        <begin position="1"/>
        <end position="45"/>
    </location>
</feature>
<name>A0A381V2I4_9ZZZZ</name>
<dbReference type="EMBL" id="UINC01007563">
    <property type="protein sequence ID" value="SVA34038.1"/>
    <property type="molecule type" value="Genomic_DNA"/>
</dbReference>
<proteinExistence type="predicted"/>
<accession>A0A381V2I4</accession>
<dbReference type="SMART" id="SM00028">
    <property type="entry name" value="TPR"/>
    <property type="match status" value="3"/>
</dbReference>
<feature type="non-terminal residue" evidence="2">
    <location>
        <position position="1"/>
    </location>
</feature>
<protein>
    <submittedName>
        <fullName evidence="2">Uncharacterized protein</fullName>
    </submittedName>
</protein>
<dbReference type="NCBIfam" id="NF047558">
    <property type="entry name" value="TPR_END_plus"/>
    <property type="match status" value="1"/>
</dbReference>
<gene>
    <name evidence="2" type="ORF">METZ01_LOCUS86892</name>
</gene>
<dbReference type="InterPro" id="IPR011990">
    <property type="entry name" value="TPR-like_helical_dom_sf"/>
</dbReference>
<evidence type="ECO:0000313" key="2">
    <source>
        <dbReference type="EMBL" id="SVA34038.1"/>
    </source>
</evidence>
<sequence>GGPKENLMAKQRRPAARRPARKSTGRARRPATTVAPARKSSVARKRTAAPVVKIREAYARAIKLYEKGLKALQRRNFRTAKTAFQQLLDQYPEEKELHDRAKLYLNVCEREAGPKAKPPKTTAERLLAATVALNRRDVEEALSLLRKAAKTYPDDDHVHYMLAVTHALRADADAAAAHLNKAIELNPDNQLQAKQEPDFDLIRESKPFLEAIATS</sequence>
<dbReference type="InterPro" id="IPR019734">
    <property type="entry name" value="TPR_rpt"/>
</dbReference>
<dbReference type="PROSITE" id="PS50005">
    <property type="entry name" value="TPR"/>
    <property type="match status" value="1"/>
</dbReference>
<evidence type="ECO:0000256" key="1">
    <source>
        <dbReference type="SAM" id="MobiDB-lite"/>
    </source>
</evidence>
<dbReference type="Gene3D" id="1.25.40.10">
    <property type="entry name" value="Tetratricopeptide repeat domain"/>
    <property type="match status" value="2"/>
</dbReference>
<dbReference type="AlphaFoldDB" id="A0A381V2I4"/>
<feature type="compositionally biased region" description="Basic residues" evidence="1">
    <location>
        <begin position="10"/>
        <end position="29"/>
    </location>
</feature>
<organism evidence="2">
    <name type="scientific">marine metagenome</name>
    <dbReference type="NCBI Taxonomy" id="408172"/>
    <lineage>
        <taxon>unclassified sequences</taxon>
        <taxon>metagenomes</taxon>
        <taxon>ecological metagenomes</taxon>
    </lineage>
</organism>
<dbReference type="Pfam" id="PF13432">
    <property type="entry name" value="TPR_16"/>
    <property type="match status" value="2"/>
</dbReference>
<dbReference type="SUPFAM" id="SSF48452">
    <property type="entry name" value="TPR-like"/>
    <property type="match status" value="1"/>
</dbReference>